<dbReference type="EMBL" id="JWSY01000009">
    <property type="protein sequence ID" value="KIC58909.1"/>
    <property type="molecule type" value="Genomic_DNA"/>
</dbReference>
<dbReference type="AlphaFoldDB" id="A0A0B4CCB4"/>
<reference evidence="1 2" key="1">
    <citation type="submission" date="2014-12" db="EMBL/GenBank/DDBJ databases">
        <title>Genome sequencing of Brevundimonas nasdae TPW30.</title>
        <authorList>
            <person name="Tan P.W."/>
            <person name="Chan K.-G."/>
        </authorList>
    </citation>
    <scope>NUCLEOTIDE SEQUENCE [LARGE SCALE GENOMIC DNA]</scope>
    <source>
        <strain evidence="1 2">TPW30</strain>
    </source>
</reference>
<dbReference type="RefSeq" id="WP_157004462.1">
    <property type="nucleotide sequence ID" value="NZ_JWSY01000009.1"/>
</dbReference>
<accession>A0A0B4CCB4</accession>
<dbReference type="STRING" id="172043.RM53_06820"/>
<gene>
    <name evidence="1" type="ORF">RM53_06820</name>
</gene>
<evidence type="ECO:0000313" key="2">
    <source>
        <dbReference type="Proteomes" id="UP000031166"/>
    </source>
</evidence>
<comment type="caution">
    <text evidence="1">The sequence shown here is derived from an EMBL/GenBank/DDBJ whole genome shotgun (WGS) entry which is preliminary data.</text>
</comment>
<protein>
    <submittedName>
        <fullName evidence="1">Uncharacterized protein</fullName>
    </submittedName>
</protein>
<name>A0A0B4CCB4_9CAUL</name>
<dbReference type="Proteomes" id="UP000031166">
    <property type="component" value="Unassembled WGS sequence"/>
</dbReference>
<sequence>MTTVLAITAAVAGCGRLSSEEHEEDARLDARTERMMLWDESMAVRISPTVLKLRNGQCLDMARLPKPWALIGNDQPRSFTIAAPSDEIGIKSFASGWSGEPDDGRVRVTLGGWAPDPEDFDSPFLTQKQAEEAVATGVLTRSLPWGASADLVAYSNPEATDSEPIHYYLGRAGRTDCKQLGNIWCRVTSDDDHVRYGFHLASTEVATLPKTLQKLATVVETTRDDCPSPASSVQ</sequence>
<organism evidence="1 2">
    <name type="scientific">Brevundimonas nasdae</name>
    <dbReference type="NCBI Taxonomy" id="172043"/>
    <lineage>
        <taxon>Bacteria</taxon>
        <taxon>Pseudomonadati</taxon>
        <taxon>Pseudomonadota</taxon>
        <taxon>Alphaproteobacteria</taxon>
        <taxon>Caulobacterales</taxon>
        <taxon>Caulobacteraceae</taxon>
        <taxon>Brevundimonas</taxon>
    </lineage>
</organism>
<evidence type="ECO:0000313" key="1">
    <source>
        <dbReference type="EMBL" id="KIC58909.1"/>
    </source>
</evidence>
<proteinExistence type="predicted"/>